<protein>
    <submittedName>
        <fullName evidence="2">Uncharacterized protein</fullName>
    </submittedName>
</protein>
<evidence type="ECO:0000256" key="1">
    <source>
        <dbReference type="SAM" id="MobiDB-lite"/>
    </source>
</evidence>
<feature type="compositionally biased region" description="Low complexity" evidence="1">
    <location>
        <begin position="198"/>
        <end position="210"/>
    </location>
</feature>
<sequence>MAGCSRASLEMGLAARRNYMMDDGIVCELEYLELRRVQTRGMQRSRRGHYCRGSISIELCINAEVGSQDLGLPRRRKVKRGRRKPQPKDASSPDSTTGPLTPRVIAVETFPPGQPLLIVRPKPEPPAATGPPQSQPVLPLLPRGLPPVALRPWIPCLLRLPPPQLTRPPLSALVHGDIRAYRLTSPRYRLPSMPRPLPTTQGTQTSRTPTAIQHAPRTTEVGTQTEPWTTTSASDSEPIAYPGDEKWEPIKVTLTAPHISYRERRV</sequence>
<organism evidence="2 3">
    <name type="scientific">Cardiocondyla obscurior</name>
    <dbReference type="NCBI Taxonomy" id="286306"/>
    <lineage>
        <taxon>Eukaryota</taxon>
        <taxon>Metazoa</taxon>
        <taxon>Ecdysozoa</taxon>
        <taxon>Arthropoda</taxon>
        <taxon>Hexapoda</taxon>
        <taxon>Insecta</taxon>
        <taxon>Pterygota</taxon>
        <taxon>Neoptera</taxon>
        <taxon>Endopterygota</taxon>
        <taxon>Hymenoptera</taxon>
        <taxon>Apocrita</taxon>
        <taxon>Aculeata</taxon>
        <taxon>Formicoidea</taxon>
        <taxon>Formicidae</taxon>
        <taxon>Myrmicinae</taxon>
        <taxon>Cardiocondyla</taxon>
    </lineage>
</organism>
<reference evidence="2 3" key="1">
    <citation type="submission" date="2023-03" db="EMBL/GenBank/DDBJ databases">
        <title>High recombination rates correlate with genetic variation in Cardiocondyla obscurior ants.</title>
        <authorList>
            <person name="Errbii M."/>
        </authorList>
    </citation>
    <scope>NUCLEOTIDE SEQUENCE [LARGE SCALE GENOMIC DNA]</scope>
    <source>
        <strain evidence="2">Alpha-2009</strain>
        <tissue evidence="2">Whole body</tissue>
    </source>
</reference>
<comment type="caution">
    <text evidence="2">The sequence shown here is derived from an EMBL/GenBank/DDBJ whole genome shotgun (WGS) entry which is preliminary data.</text>
</comment>
<feature type="compositionally biased region" description="Polar residues" evidence="1">
    <location>
        <begin position="220"/>
        <end position="235"/>
    </location>
</feature>
<accession>A0AAW2EJ55</accession>
<gene>
    <name evidence="2" type="ORF">PUN28_017798</name>
</gene>
<feature type="region of interest" description="Disordered" evidence="1">
    <location>
        <begin position="188"/>
        <end position="243"/>
    </location>
</feature>
<evidence type="ECO:0000313" key="2">
    <source>
        <dbReference type="EMBL" id="KAL0103761.1"/>
    </source>
</evidence>
<feature type="compositionally biased region" description="Basic residues" evidence="1">
    <location>
        <begin position="73"/>
        <end position="85"/>
    </location>
</feature>
<keyword evidence="3" id="KW-1185">Reference proteome</keyword>
<feature type="region of interest" description="Disordered" evidence="1">
    <location>
        <begin position="71"/>
        <end position="101"/>
    </location>
</feature>
<feature type="region of interest" description="Disordered" evidence="1">
    <location>
        <begin position="118"/>
        <end position="138"/>
    </location>
</feature>
<proteinExistence type="predicted"/>
<dbReference type="EMBL" id="JADYXP020000021">
    <property type="protein sequence ID" value="KAL0103761.1"/>
    <property type="molecule type" value="Genomic_DNA"/>
</dbReference>
<dbReference type="Proteomes" id="UP001430953">
    <property type="component" value="Unassembled WGS sequence"/>
</dbReference>
<name>A0AAW2EJ55_9HYME</name>
<dbReference type="AlphaFoldDB" id="A0AAW2EJ55"/>
<evidence type="ECO:0000313" key="3">
    <source>
        <dbReference type="Proteomes" id="UP001430953"/>
    </source>
</evidence>